<dbReference type="VEuPathDB" id="FungiDB:C5L36_0E01140"/>
<dbReference type="GO" id="GO:0006986">
    <property type="term" value="P:response to unfolded protein"/>
    <property type="evidence" value="ECO:0007669"/>
    <property type="project" value="UniProtKB-KW"/>
</dbReference>
<evidence type="ECO:0000313" key="11">
    <source>
        <dbReference type="Proteomes" id="UP000029867"/>
    </source>
</evidence>
<dbReference type="GO" id="GO:0003677">
    <property type="term" value="F:DNA binding"/>
    <property type="evidence" value="ECO:0007669"/>
    <property type="project" value="UniProtKB-KW"/>
</dbReference>
<evidence type="ECO:0000256" key="3">
    <source>
        <dbReference type="ARBA" id="ARBA00023015"/>
    </source>
</evidence>
<dbReference type="InterPro" id="IPR044280">
    <property type="entry name" value="Hac1/HY5"/>
</dbReference>
<feature type="compositionally biased region" description="Polar residues" evidence="8">
    <location>
        <begin position="205"/>
        <end position="214"/>
    </location>
</feature>
<evidence type="ECO:0000259" key="9">
    <source>
        <dbReference type="PROSITE" id="PS50217"/>
    </source>
</evidence>
<keyword evidence="6" id="KW-0834">Unfolded protein response</keyword>
<comment type="subcellular location">
    <subcellularLocation>
        <location evidence="1">Nucleus</location>
    </subcellularLocation>
</comment>
<dbReference type="PANTHER" id="PTHR46714">
    <property type="entry name" value="TRANSCRIPTIONAL ACTIVATOR HAC1"/>
    <property type="match status" value="1"/>
</dbReference>
<name>A0A099P798_PICKU</name>
<sequence>MSSPSSNTPSAASSPAHSVSGSLPPRKRARTDAEKEQRRVERILRNRKAAHASREKKRKHVENLESYVVSLEANLQELFKRQECLLEKLSDSKCDFELIDMVQRPEGLVLSFEEERSLKNSNSNKNGQNGQNGNNKEKNSPNYSFQEPINKKQRVEIKKEENEEVVNVGLLNNDDLNLDILTPPCNDDLPLLSSYSSPSPPLSSGDASNPTTPLNGNDEMNLFTTESNMDFLNYLEPDFTTDSSTNDHDFENSNFKGLEVGSSMGNIGLFNSVHSAVMHTFRIIC</sequence>
<dbReference type="Proteomes" id="UP000029867">
    <property type="component" value="Unassembled WGS sequence"/>
</dbReference>
<feature type="domain" description="BZIP" evidence="9">
    <location>
        <begin position="36"/>
        <end position="90"/>
    </location>
</feature>
<feature type="compositionally biased region" description="Basic and acidic residues" evidence="8">
    <location>
        <begin position="30"/>
        <end position="44"/>
    </location>
</feature>
<accession>A0A099P798</accession>
<feature type="region of interest" description="Disordered" evidence="8">
    <location>
        <begin position="1"/>
        <end position="60"/>
    </location>
</feature>
<dbReference type="InterPro" id="IPR046347">
    <property type="entry name" value="bZIP_sf"/>
</dbReference>
<dbReference type="InterPro" id="IPR004827">
    <property type="entry name" value="bZIP"/>
</dbReference>
<dbReference type="CDD" id="cd14710">
    <property type="entry name" value="bZIP_HAC1-like"/>
    <property type="match status" value="1"/>
</dbReference>
<protein>
    <recommendedName>
        <fullName evidence="9">BZIP domain-containing protein</fullName>
    </recommendedName>
</protein>
<evidence type="ECO:0000256" key="4">
    <source>
        <dbReference type="ARBA" id="ARBA00023125"/>
    </source>
</evidence>
<keyword evidence="3" id="KW-0805">Transcription regulation</keyword>
<evidence type="ECO:0000256" key="7">
    <source>
        <dbReference type="ARBA" id="ARBA00023242"/>
    </source>
</evidence>
<feature type="compositionally biased region" description="Low complexity" evidence="8">
    <location>
        <begin position="119"/>
        <end position="134"/>
    </location>
</feature>
<dbReference type="SUPFAM" id="SSF57959">
    <property type="entry name" value="Leucine zipper domain"/>
    <property type="match status" value="1"/>
</dbReference>
<dbReference type="AlphaFoldDB" id="A0A099P798"/>
<keyword evidence="7" id="KW-0539">Nucleus</keyword>
<comment type="caution">
    <text evidence="10">The sequence shown here is derived from an EMBL/GenBank/DDBJ whole genome shotgun (WGS) entry which is preliminary data.</text>
</comment>
<dbReference type="PANTHER" id="PTHR46714:SF6">
    <property type="entry name" value="TRANSCRIPTIONAL ACTIVATOR HAC1"/>
    <property type="match status" value="1"/>
</dbReference>
<dbReference type="GO" id="GO:0000981">
    <property type="term" value="F:DNA-binding transcription factor activity, RNA polymerase II-specific"/>
    <property type="evidence" value="ECO:0007669"/>
    <property type="project" value="InterPro"/>
</dbReference>
<feature type="region of interest" description="Disordered" evidence="8">
    <location>
        <begin position="115"/>
        <end position="151"/>
    </location>
</feature>
<dbReference type="PROSITE" id="PS00036">
    <property type="entry name" value="BZIP_BASIC"/>
    <property type="match status" value="1"/>
</dbReference>
<evidence type="ECO:0000256" key="8">
    <source>
        <dbReference type="SAM" id="MobiDB-lite"/>
    </source>
</evidence>
<keyword evidence="4" id="KW-0238">DNA-binding</keyword>
<evidence type="ECO:0000256" key="6">
    <source>
        <dbReference type="ARBA" id="ARBA00023230"/>
    </source>
</evidence>
<keyword evidence="5" id="KW-0804">Transcription</keyword>
<dbReference type="SMART" id="SM00338">
    <property type="entry name" value="BRLZ"/>
    <property type="match status" value="1"/>
</dbReference>
<feature type="region of interest" description="Disordered" evidence="8">
    <location>
        <begin position="191"/>
        <end position="214"/>
    </location>
</feature>
<reference evidence="11" key="1">
    <citation type="journal article" date="2014" name="Microb. Cell Fact.">
        <title>Exploiting Issatchenkia orientalis SD108 for succinic acid production.</title>
        <authorList>
            <person name="Xiao H."/>
            <person name="Shao Z."/>
            <person name="Jiang Y."/>
            <person name="Dole S."/>
            <person name="Zhao H."/>
        </authorList>
    </citation>
    <scope>NUCLEOTIDE SEQUENCE [LARGE SCALE GENOMIC DNA]</scope>
    <source>
        <strain evidence="11">SD108</strain>
    </source>
</reference>
<dbReference type="PROSITE" id="PS50217">
    <property type="entry name" value="BZIP"/>
    <property type="match status" value="1"/>
</dbReference>
<dbReference type="GO" id="GO:0045944">
    <property type="term" value="P:positive regulation of transcription by RNA polymerase II"/>
    <property type="evidence" value="ECO:0007669"/>
    <property type="project" value="InterPro"/>
</dbReference>
<organism evidence="10 11">
    <name type="scientific">Pichia kudriavzevii</name>
    <name type="common">Yeast</name>
    <name type="synonym">Issatchenkia orientalis</name>
    <dbReference type="NCBI Taxonomy" id="4909"/>
    <lineage>
        <taxon>Eukaryota</taxon>
        <taxon>Fungi</taxon>
        <taxon>Dikarya</taxon>
        <taxon>Ascomycota</taxon>
        <taxon>Saccharomycotina</taxon>
        <taxon>Pichiomycetes</taxon>
        <taxon>Pichiales</taxon>
        <taxon>Pichiaceae</taxon>
        <taxon>Pichia</taxon>
    </lineage>
</organism>
<comment type="similarity">
    <text evidence="2">Belongs to the bZIP family.</text>
</comment>
<dbReference type="HOGENOM" id="CLU_976805_0_0_1"/>
<proteinExistence type="inferred from homology"/>
<evidence type="ECO:0000256" key="5">
    <source>
        <dbReference type="ARBA" id="ARBA00023163"/>
    </source>
</evidence>
<dbReference type="eggNOG" id="ENOG502S526">
    <property type="taxonomic scope" value="Eukaryota"/>
</dbReference>
<feature type="compositionally biased region" description="Low complexity" evidence="8">
    <location>
        <begin position="1"/>
        <end position="22"/>
    </location>
</feature>
<evidence type="ECO:0000256" key="1">
    <source>
        <dbReference type="ARBA" id="ARBA00004123"/>
    </source>
</evidence>
<feature type="compositionally biased region" description="Basic residues" evidence="8">
    <location>
        <begin position="45"/>
        <end position="60"/>
    </location>
</feature>
<evidence type="ECO:0000256" key="2">
    <source>
        <dbReference type="ARBA" id="ARBA00007163"/>
    </source>
</evidence>
<dbReference type="Pfam" id="PF07716">
    <property type="entry name" value="bZIP_2"/>
    <property type="match status" value="1"/>
</dbReference>
<dbReference type="EMBL" id="JQFK01000004">
    <property type="protein sequence ID" value="KGK40139.1"/>
    <property type="molecule type" value="Genomic_DNA"/>
</dbReference>
<evidence type="ECO:0000313" key="10">
    <source>
        <dbReference type="EMBL" id="KGK40139.1"/>
    </source>
</evidence>
<dbReference type="GO" id="GO:0005634">
    <property type="term" value="C:nucleus"/>
    <property type="evidence" value="ECO:0007669"/>
    <property type="project" value="UniProtKB-SubCell"/>
</dbReference>
<dbReference type="Gene3D" id="1.20.5.170">
    <property type="match status" value="1"/>
</dbReference>
<gene>
    <name evidence="10" type="ORF">JL09_g793</name>
</gene>